<dbReference type="GO" id="GO:0044183">
    <property type="term" value="F:protein folding chaperone"/>
    <property type="evidence" value="ECO:0007669"/>
    <property type="project" value="InterPro"/>
</dbReference>
<dbReference type="PANTHER" id="PTHR10772:SF0">
    <property type="entry name" value="10 KDA HEAT SHOCK PROTEIN, MITOCHONDRIAL"/>
    <property type="match status" value="1"/>
</dbReference>
<dbReference type="SMART" id="SM00883">
    <property type="entry name" value="Cpn10"/>
    <property type="match status" value="1"/>
</dbReference>
<protein>
    <recommendedName>
        <fullName evidence="6">Chaperonin 10</fullName>
    </recommendedName>
</protein>
<dbReference type="Gene3D" id="2.30.33.40">
    <property type="entry name" value="GroES chaperonin"/>
    <property type="match status" value="1"/>
</dbReference>
<reference evidence="5" key="1">
    <citation type="journal article" date="2023" name="Commun. Biol.">
        <title>Genome analysis of Parmales, the sister group of diatoms, reveals the evolutionary specialization of diatoms from phago-mixotrophs to photoautotrophs.</title>
        <authorList>
            <person name="Ban H."/>
            <person name="Sato S."/>
            <person name="Yoshikawa S."/>
            <person name="Yamada K."/>
            <person name="Nakamura Y."/>
            <person name="Ichinomiya M."/>
            <person name="Sato N."/>
            <person name="Blanc-Mathieu R."/>
            <person name="Endo H."/>
            <person name="Kuwata A."/>
            <person name="Ogata H."/>
        </authorList>
    </citation>
    <scope>NUCLEOTIDE SEQUENCE [LARGE SCALE GENOMIC DNA]</scope>
    <source>
        <strain evidence="5">NIES 3699</strain>
    </source>
</reference>
<dbReference type="InterPro" id="IPR037124">
    <property type="entry name" value="Chaperonin_GroES_sf"/>
</dbReference>
<evidence type="ECO:0000256" key="2">
    <source>
        <dbReference type="ARBA" id="ARBA00023186"/>
    </source>
</evidence>
<evidence type="ECO:0000256" key="1">
    <source>
        <dbReference type="ARBA" id="ARBA00006975"/>
    </source>
</evidence>
<dbReference type="GO" id="GO:0046872">
    <property type="term" value="F:metal ion binding"/>
    <property type="evidence" value="ECO:0007669"/>
    <property type="project" value="TreeGrafter"/>
</dbReference>
<sequence length="102" mass="11126">MFRASLALRRTFQPLSDRVLVSRMVSETKSAGGILLPGAEKPTNEGTVIAVGPGMLMENGSTSKMNVEVGDKVLLPEYGGTKVEMDGEEKFLYREMDILGKF</sequence>
<evidence type="ECO:0000313" key="5">
    <source>
        <dbReference type="Proteomes" id="UP001165160"/>
    </source>
</evidence>
<dbReference type="CDD" id="cd00320">
    <property type="entry name" value="cpn10"/>
    <property type="match status" value="1"/>
</dbReference>
<dbReference type="InterPro" id="IPR020818">
    <property type="entry name" value="Chaperonin_GroES"/>
</dbReference>
<dbReference type="SUPFAM" id="SSF50129">
    <property type="entry name" value="GroES-like"/>
    <property type="match status" value="1"/>
</dbReference>
<dbReference type="PRINTS" id="PR00297">
    <property type="entry name" value="CHAPERONIN10"/>
</dbReference>
<dbReference type="PANTHER" id="PTHR10772">
    <property type="entry name" value="10 KDA HEAT SHOCK PROTEIN"/>
    <property type="match status" value="1"/>
</dbReference>
<evidence type="ECO:0000313" key="4">
    <source>
        <dbReference type="EMBL" id="GMI00732.1"/>
    </source>
</evidence>
<accession>A0A9W7C2G6</accession>
<dbReference type="GO" id="GO:0051082">
    <property type="term" value="F:unfolded protein binding"/>
    <property type="evidence" value="ECO:0007669"/>
    <property type="project" value="TreeGrafter"/>
</dbReference>
<organism evidence="4 5">
    <name type="scientific">Triparma verrucosa</name>
    <dbReference type="NCBI Taxonomy" id="1606542"/>
    <lineage>
        <taxon>Eukaryota</taxon>
        <taxon>Sar</taxon>
        <taxon>Stramenopiles</taxon>
        <taxon>Ochrophyta</taxon>
        <taxon>Bolidophyceae</taxon>
        <taxon>Parmales</taxon>
        <taxon>Triparmaceae</taxon>
        <taxon>Triparma</taxon>
    </lineage>
</organism>
<comment type="similarity">
    <text evidence="1 3">Belongs to the GroES chaperonin family.</text>
</comment>
<name>A0A9W7C2G6_9STRA</name>
<keyword evidence="2 3" id="KW-0143">Chaperone</keyword>
<dbReference type="GO" id="GO:0051087">
    <property type="term" value="F:protein-folding chaperone binding"/>
    <property type="evidence" value="ECO:0007669"/>
    <property type="project" value="TreeGrafter"/>
</dbReference>
<evidence type="ECO:0008006" key="6">
    <source>
        <dbReference type="Google" id="ProtNLM"/>
    </source>
</evidence>
<keyword evidence="5" id="KW-1185">Reference proteome</keyword>
<dbReference type="EMBL" id="BRXX01000251">
    <property type="protein sequence ID" value="GMI00732.1"/>
    <property type="molecule type" value="Genomic_DNA"/>
</dbReference>
<gene>
    <name evidence="4" type="ORF">TrVE_jg11096</name>
</gene>
<dbReference type="Proteomes" id="UP001165160">
    <property type="component" value="Unassembled WGS sequence"/>
</dbReference>
<comment type="caution">
    <text evidence="4">The sequence shown here is derived from an EMBL/GenBank/DDBJ whole genome shotgun (WGS) entry which is preliminary data.</text>
</comment>
<dbReference type="AlphaFoldDB" id="A0A9W7C2G6"/>
<dbReference type="InterPro" id="IPR011032">
    <property type="entry name" value="GroES-like_sf"/>
</dbReference>
<proteinExistence type="inferred from homology"/>
<dbReference type="InterPro" id="IPR018369">
    <property type="entry name" value="Chaprnonin_Cpn10_CS"/>
</dbReference>
<dbReference type="GO" id="GO:0005524">
    <property type="term" value="F:ATP binding"/>
    <property type="evidence" value="ECO:0007669"/>
    <property type="project" value="InterPro"/>
</dbReference>
<dbReference type="Pfam" id="PF00166">
    <property type="entry name" value="Cpn10"/>
    <property type="match status" value="1"/>
</dbReference>
<dbReference type="FunFam" id="2.30.33.40:FF:000002">
    <property type="entry name" value="10 kDa chaperonin, mitochondrial"/>
    <property type="match status" value="1"/>
</dbReference>
<dbReference type="GO" id="GO:0005739">
    <property type="term" value="C:mitochondrion"/>
    <property type="evidence" value="ECO:0007669"/>
    <property type="project" value="TreeGrafter"/>
</dbReference>
<evidence type="ECO:0000256" key="3">
    <source>
        <dbReference type="RuleBase" id="RU003479"/>
    </source>
</evidence>
<dbReference type="PROSITE" id="PS00681">
    <property type="entry name" value="CHAPERONINS_CPN10"/>
    <property type="match status" value="1"/>
</dbReference>